<evidence type="ECO:0000313" key="4">
    <source>
        <dbReference type="Proteomes" id="UP000580474"/>
    </source>
</evidence>
<dbReference type="Gene3D" id="1.10.10.10">
    <property type="entry name" value="Winged helix-like DNA-binding domain superfamily/Winged helix DNA-binding domain"/>
    <property type="match status" value="1"/>
</dbReference>
<evidence type="ECO:0000256" key="1">
    <source>
        <dbReference type="ARBA" id="ARBA00023125"/>
    </source>
</evidence>
<accession>A0A840NRX4</accession>
<dbReference type="PROSITE" id="PS50043">
    <property type="entry name" value="HTH_LUXR_2"/>
    <property type="match status" value="1"/>
</dbReference>
<dbReference type="AlphaFoldDB" id="A0A840NRX4"/>
<dbReference type="GO" id="GO:0003677">
    <property type="term" value="F:DNA binding"/>
    <property type="evidence" value="ECO:0007669"/>
    <property type="project" value="UniProtKB-KW"/>
</dbReference>
<dbReference type="InterPro" id="IPR000792">
    <property type="entry name" value="Tscrpt_reg_LuxR_C"/>
</dbReference>
<feature type="domain" description="HTH luxR-type" evidence="2">
    <location>
        <begin position="868"/>
        <end position="933"/>
    </location>
</feature>
<sequence>MARERVTVFGRDEQWAAIESAVQRPGGTLLMLRGKPGEGKTALLDGLTHGWQRQGLHVLTADAADHNGLGALDALLNGVRAHLERGRDPQLLDAVAAAAKRRRDLELSPQQALLPLVHELARTIGLIAARERTVVIIEDVDRCGPLLAAALLPLVQRIRAVGAAVITSARAQDFPTAVPAQLSNLAETVVTLSPLSESSIAALAARWSSAAGRATLDQTVVTALRTGLGPLYGNPGTLLSTVDDLHARGRLVLIDEHFCLTPVHEPIALPAEHELVHAVRSDGDGTERVASVIAAIDPVGVDDLPMLTAAAAVGLDESGQVLDRLVETGVLAVDERERLRFTVPALAVTLRRRAGAKRLRALQTALARRMLAQLERDVPVDRTKLADHIVQAGPGLDGQLAAGVLIEEADRAAAHAPARAARWYQAALRHLPAEDQRWPRLLRALLRLRMSLGQYRELTEDVSLVAPAVLAAPSCGDQDKRESTTLLVTVGMCWLSALLHDERAAEPDRSARLFESLGTGSRFDAEIRRFCSAMFGGRVGEAAALLNTMFGVPPEPGEQHPVDLGEVLVLLNALTGSDTEFQHAWSVWQRRCPEGTAVDPQELREAGAMTDYATALELILGDRYGKPSRGSVLCYQKVLRAYNAGEWDTALSLTRHCETDHPPGRGAPARHLSRAIAAEICSERGDHRRAAEWLDRIPRLMAGGHIVAWVRCGVRYRAGDVTTALDEGWQDYLRYRDQGAPAGLERLLGRLVAFALREGDEPRAKALLDELAELDERLGTATSRETLLLMRGVVTRDAELGEQAVRLARVRGAQPQIALGCLLVGTVSPDPQPWLHESYVLAKRFRSTRGRGLAQEVMRERGVTLPRARTRQAPFSTTEIRIIDLVSDGFTNRQIAMTVQVSEKTVESHLTRLFARTGCRSRVELAAASLEGRLLARTGS</sequence>
<keyword evidence="1 3" id="KW-0238">DNA-binding</keyword>
<dbReference type="InterPro" id="IPR016032">
    <property type="entry name" value="Sig_transdc_resp-reg_C-effctor"/>
</dbReference>
<organism evidence="3 4">
    <name type="scientific">Saccharopolyspora gloriosae</name>
    <dbReference type="NCBI Taxonomy" id="455344"/>
    <lineage>
        <taxon>Bacteria</taxon>
        <taxon>Bacillati</taxon>
        <taxon>Actinomycetota</taxon>
        <taxon>Actinomycetes</taxon>
        <taxon>Pseudonocardiales</taxon>
        <taxon>Pseudonocardiaceae</taxon>
        <taxon>Saccharopolyspora</taxon>
    </lineage>
</organism>
<dbReference type="PRINTS" id="PR00038">
    <property type="entry name" value="HTHLUXR"/>
</dbReference>
<dbReference type="CDD" id="cd06170">
    <property type="entry name" value="LuxR_C_like"/>
    <property type="match status" value="1"/>
</dbReference>
<dbReference type="SMART" id="SM00421">
    <property type="entry name" value="HTH_LUXR"/>
    <property type="match status" value="1"/>
</dbReference>
<dbReference type="RefSeq" id="WP_184482711.1">
    <property type="nucleotide sequence ID" value="NZ_JACHIV010000001.1"/>
</dbReference>
<dbReference type="PANTHER" id="PTHR43214">
    <property type="entry name" value="TWO-COMPONENT RESPONSE REGULATOR"/>
    <property type="match status" value="1"/>
</dbReference>
<evidence type="ECO:0000313" key="3">
    <source>
        <dbReference type="EMBL" id="MBB5071892.1"/>
    </source>
</evidence>
<comment type="caution">
    <text evidence="3">The sequence shown here is derived from an EMBL/GenBank/DDBJ whole genome shotgun (WGS) entry which is preliminary data.</text>
</comment>
<dbReference type="SUPFAM" id="SSF46894">
    <property type="entry name" value="C-terminal effector domain of the bipartite response regulators"/>
    <property type="match status" value="1"/>
</dbReference>
<name>A0A840NRX4_9PSEU</name>
<dbReference type="Pfam" id="PF00196">
    <property type="entry name" value="GerE"/>
    <property type="match status" value="1"/>
</dbReference>
<dbReference type="InterPro" id="IPR036388">
    <property type="entry name" value="WH-like_DNA-bd_sf"/>
</dbReference>
<dbReference type="Proteomes" id="UP000580474">
    <property type="component" value="Unassembled WGS sequence"/>
</dbReference>
<dbReference type="PANTHER" id="PTHR43214:SF42">
    <property type="entry name" value="TRANSCRIPTIONAL REGULATORY PROTEIN DESR"/>
    <property type="match status" value="1"/>
</dbReference>
<dbReference type="PROSITE" id="PS00622">
    <property type="entry name" value="HTH_LUXR_1"/>
    <property type="match status" value="1"/>
</dbReference>
<proteinExistence type="predicted"/>
<dbReference type="EMBL" id="JACHIV010000001">
    <property type="protein sequence ID" value="MBB5071892.1"/>
    <property type="molecule type" value="Genomic_DNA"/>
</dbReference>
<protein>
    <submittedName>
        <fullName evidence="3">DNA-binding CsgD family transcriptional regulator/archaellum biogenesis ATPase FlaH</fullName>
    </submittedName>
</protein>
<dbReference type="InterPro" id="IPR027417">
    <property type="entry name" value="P-loop_NTPase"/>
</dbReference>
<dbReference type="GO" id="GO:0006355">
    <property type="term" value="P:regulation of DNA-templated transcription"/>
    <property type="evidence" value="ECO:0007669"/>
    <property type="project" value="InterPro"/>
</dbReference>
<dbReference type="SUPFAM" id="SSF52540">
    <property type="entry name" value="P-loop containing nucleoside triphosphate hydrolases"/>
    <property type="match status" value="1"/>
</dbReference>
<keyword evidence="4" id="KW-1185">Reference proteome</keyword>
<evidence type="ECO:0000259" key="2">
    <source>
        <dbReference type="PROSITE" id="PS50043"/>
    </source>
</evidence>
<dbReference type="InterPro" id="IPR039420">
    <property type="entry name" value="WalR-like"/>
</dbReference>
<reference evidence="3 4" key="1">
    <citation type="submission" date="2020-08" db="EMBL/GenBank/DDBJ databases">
        <title>Sequencing the genomes of 1000 actinobacteria strains.</title>
        <authorList>
            <person name="Klenk H.-P."/>
        </authorList>
    </citation>
    <scope>NUCLEOTIDE SEQUENCE [LARGE SCALE GENOMIC DNA]</scope>
    <source>
        <strain evidence="3 4">DSM 45582</strain>
    </source>
</reference>
<gene>
    <name evidence="3" type="ORF">BJ969_004980</name>
</gene>